<evidence type="ECO:0000259" key="1">
    <source>
        <dbReference type="Pfam" id="PF16087"/>
    </source>
</evidence>
<dbReference type="Gene3D" id="1.10.10.10">
    <property type="entry name" value="Winged helix-like DNA-binding domain superfamily/Winged helix DNA-binding domain"/>
    <property type="match status" value="1"/>
</dbReference>
<evidence type="ECO:0000313" key="2">
    <source>
        <dbReference type="EMBL" id="KYN17337.1"/>
    </source>
</evidence>
<organism evidence="2 3">
    <name type="scientific">Trachymyrmex cornetzi</name>
    <dbReference type="NCBI Taxonomy" id="471704"/>
    <lineage>
        <taxon>Eukaryota</taxon>
        <taxon>Metazoa</taxon>
        <taxon>Ecdysozoa</taxon>
        <taxon>Arthropoda</taxon>
        <taxon>Hexapoda</taxon>
        <taxon>Insecta</taxon>
        <taxon>Pterygota</taxon>
        <taxon>Neoptera</taxon>
        <taxon>Endopterygota</taxon>
        <taxon>Hymenoptera</taxon>
        <taxon>Apocrita</taxon>
        <taxon>Aculeata</taxon>
        <taxon>Formicoidea</taxon>
        <taxon>Formicidae</taxon>
        <taxon>Myrmicinae</taxon>
        <taxon>Trachymyrmex</taxon>
    </lineage>
</organism>
<dbReference type="InterPro" id="IPR036388">
    <property type="entry name" value="WH-like_DNA-bd_sf"/>
</dbReference>
<protein>
    <recommendedName>
        <fullName evidence="1">DUF4817 domain-containing protein</fullName>
    </recommendedName>
</protein>
<dbReference type="Proteomes" id="UP000078492">
    <property type="component" value="Unassembled WGS sequence"/>
</dbReference>
<dbReference type="STRING" id="471704.A0A151J4J1"/>
<dbReference type="Pfam" id="PF16087">
    <property type="entry name" value="DUF4817"/>
    <property type="match status" value="1"/>
</dbReference>
<dbReference type="PANTHER" id="PTHR47326:SF1">
    <property type="entry name" value="HTH PSQ-TYPE DOMAIN-CONTAINING PROTEIN"/>
    <property type="match status" value="1"/>
</dbReference>
<sequence length="175" mass="20990">MANYMPTEVVDILITFGECGRNYRLTARTYAKRFPNRRHPTAHQIMNIERRSRNNPLHRERRRNRLHNNNDPRLLAVLDMVHQNPHISTRQVERELGIPQTTVYRLLRSVNYHYHITLVQELSEADYGLRIQFCRWALEMLDQNPDFFSNVCLTLSRFRGNYFYPQHTILLKIPS</sequence>
<dbReference type="AlphaFoldDB" id="A0A151J4J1"/>
<dbReference type="InterPro" id="IPR032135">
    <property type="entry name" value="DUF4817"/>
</dbReference>
<gene>
    <name evidence="2" type="ORF">ALC57_10380</name>
</gene>
<evidence type="ECO:0000313" key="3">
    <source>
        <dbReference type="Proteomes" id="UP000078492"/>
    </source>
</evidence>
<dbReference type="PANTHER" id="PTHR47326">
    <property type="entry name" value="TRANSPOSABLE ELEMENT TC3 TRANSPOSASE-LIKE PROTEIN"/>
    <property type="match status" value="1"/>
</dbReference>
<proteinExistence type="predicted"/>
<keyword evidence="3" id="KW-1185">Reference proteome</keyword>
<accession>A0A151J4J1</accession>
<name>A0A151J4J1_9HYME</name>
<feature type="domain" description="DUF4817" evidence="1">
    <location>
        <begin position="9"/>
        <end position="53"/>
    </location>
</feature>
<reference evidence="2 3" key="1">
    <citation type="submission" date="2015-09" db="EMBL/GenBank/DDBJ databases">
        <title>Trachymyrmex cornetzi WGS genome.</title>
        <authorList>
            <person name="Nygaard S."/>
            <person name="Hu H."/>
            <person name="Boomsma J."/>
            <person name="Zhang G."/>
        </authorList>
    </citation>
    <scope>NUCLEOTIDE SEQUENCE [LARGE SCALE GENOMIC DNA]</scope>
    <source>
        <strain evidence="2">Tcor2-1</strain>
        <tissue evidence="2">Whole body</tissue>
    </source>
</reference>
<dbReference type="EMBL" id="KQ980168">
    <property type="protein sequence ID" value="KYN17337.1"/>
    <property type="molecule type" value="Genomic_DNA"/>
</dbReference>